<reference evidence="1 2" key="1">
    <citation type="journal article" date="2019" name="Mol. Biol. Evol.">
        <title>Blast fungal genomes show frequent chromosomal changes, gene gains and losses, and effector gene turnover.</title>
        <authorList>
            <person name="Gomez Luciano L.B."/>
            <person name="Jason Tsai I."/>
            <person name="Chuma I."/>
            <person name="Tosa Y."/>
            <person name="Chen Y.H."/>
            <person name="Li J.Y."/>
            <person name="Li M.Y."/>
            <person name="Jade Lu M.Y."/>
            <person name="Nakayashiki H."/>
            <person name="Li W.H."/>
        </authorList>
    </citation>
    <scope>NUCLEOTIDE SEQUENCE [LARGE SCALE GENOMIC DNA]</scope>
    <source>
        <strain evidence="1">MZ5-1-6</strain>
    </source>
</reference>
<organism evidence="1 2">
    <name type="scientific">Pyricularia oryzae</name>
    <name type="common">Rice blast fungus</name>
    <name type="synonym">Magnaporthe oryzae</name>
    <dbReference type="NCBI Taxonomy" id="318829"/>
    <lineage>
        <taxon>Eukaryota</taxon>
        <taxon>Fungi</taxon>
        <taxon>Dikarya</taxon>
        <taxon>Ascomycota</taxon>
        <taxon>Pezizomycotina</taxon>
        <taxon>Sordariomycetes</taxon>
        <taxon>Sordariomycetidae</taxon>
        <taxon>Magnaporthales</taxon>
        <taxon>Pyriculariaceae</taxon>
        <taxon>Pyricularia</taxon>
    </lineage>
</organism>
<name>A0A4P7NEI0_PYROR</name>
<accession>A0A4P7NEI0</accession>
<sequence>MLHAILSASPGLPDSAMSTKQLEIRVEMLPMEWAGEADRCG</sequence>
<dbReference type="Proteomes" id="UP000294847">
    <property type="component" value="Chromosome 4"/>
</dbReference>
<evidence type="ECO:0000313" key="2">
    <source>
        <dbReference type="Proteomes" id="UP000294847"/>
    </source>
</evidence>
<gene>
    <name evidence="1" type="ORF">PoMZ_07196</name>
</gene>
<dbReference type="EMBL" id="CP034207">
    <property type="protein sequence ID" value="QBZ60257.1"/>
    <property type="molecule type" value="Genomic_DNA"/>
</dbReference>
<protein>
    <submittedName>
        <fullName evidence="1">Uncharacterized protein</fullName>
    </submittedName>
</protein>
<dbReference type="AlphaFoldDB" id="A0A4P7NEI0"/>
<evidence type="ECO:0000313" key="1">
    <source>
        <dbReference type="EMBL" id="QBZ60257.1"/>
    </source>
</evidence>
<proteinExistence type="predicted"/>